<evidence type="ECO:0000313" key="1">
    <source>
        <dbReference type="EMBL" id="MPY67914.1"/>
    </source>
</evidence>
<organism evidence="1 2">
    <name type="scientific">Deinococcus terrestris</name>
    <dbReference type="NCBI Taxonomy" id="2651870"/>
    <lineage>
        <taxon>Bacteria</taxon>
        <taxon>Thermotogati</taxon>
        <taxon>Deinococcota</taxon>
        <taxon>Deinococci</taxon>
        <taxon>Deinococcales</taxon>
        <taxon>Deinococcaceae</taxon>
        <taxon>Deinococcus</taxon>
    </lineage>
</organism>
<dbReference type="Proteomes" id="UP000484842">
    <property type="component" value="Unassembled WGS sequence"/>
</dbReference>
<name>A0A7X1TSX3_9DEIO</name>
<keyword evidence="2" id="KW-1185">Reference proteome</keyword>
<comment type="caution">
    <text evidence="1">The sequence shown here is derived from an EMBL/GenBank/DDBJ whole genome shotgun (WGS) entry which is preliminary data.</text>
</comment>
<evidence type="ECO:0000313" key="2">
    <source>
        <dbReference type="Proteomes" id="UP000484842"/>
    </source>
</evidence>
<proteinExistence type="predicted"/>
<reference evidence="1 2" key="1">
    <citation type="submission" date="2019-10" db="EMBL/GenBank/DDBJ databases">
        <title>Deinococcus sp. isolated from soil.</title>
        <authorList>
            <person name="Li Y."/>
            <person name="Wang J."/>
        </authorList>
    </citation>
    <scope>NUCLEOTIDE SEQUENCE [LARGE SCALE GENOMIC DNA]</scope>
    <source>
        <strain evidence="1 2">SDU3-2</strain>
    </source>
</reference>
<dbReference type="RefSeq" id="WP_152872228.1">
    <property type="nucleotide sequence ID" value="NZ_WBSL01000011.1"/>
</dbReference>
<gene>
    <name evidence="1" type="ORF">F8S09_14720</name>
</gene>
<dbReference type="EMBL" id="WBSL01000011">
    <property type="protein sequence ID" value="MPY67914.1"/>
    <property type="molecule type" value="Genomic_DNA"/>
</dbReference>
<dbReference type="AlphaFoldDB" id="A0A7X1TSX3"/>
<sequence>MTPERTEDRQWALITALLAQVDALEGQWPAQRLHDLRRTLRTADQALDVHGEPEEAAMILSEVPWPPALESALMALHADLLGP</sequence>
<accession>A0A7X1TSX3</accession>
<protein>
    <submittedName>
        <fullName evidence="1">Uncharacterized protein</fullName>
    </submittedName>
</protein>